<evidence type="ECO:0000256" key="4">
    <source>
        <dbReference type="SAM" id="MobiDB-lite"/>
    </source>
</evidence>
<dbReference type="PROSITE" id="PS50005">
    <property type="entry name" value="TPR"/>
    <property type="match status" value="4"/>
</dbReference>
<dbReference type="GO" id="GO:0006368">
    <property type="term" value="P:transcription elongation by RNA polymerase II"/>
    <property type="evidence" value="ECO:0007669"/>
    <property type="project" value="TreeGrafter"/>
</dbReference>
<feature type="region of interest" description="Disordered" evidence="4">
    <location>
        <begin position="934"/>
        <end position="1206"/>
    </location>
</feature>
<dbReference type="Proteomes" id="UP000317494">
    <property type="component" value="Unassembled WGS sequence"/>
</dbReference>
<evidence type="ECO:0000313" key="6">
    <source>
        <dbReference type="Proteomes" id="UP000317494"/>
    </source>
</evidence>
<dbReference type="InterPro" id="IPR019734">
    <property type="entry name" value="TPR_rpt"/>
</dbReference>
<dbReference type="SMART" id="SM00028">
    <property type="entry name" value="TPR"/>
    <property type="match status" value="8"/>
</dbReference>
<keyword evidence="1" id="KW-0677">Repeat</keyword>
<feature type="compositionally biased region" description="Acidic residues" evidence="4">
    <location>
        <begin position="1063"/>
        <end position="1073"/>
    </location>
</feature>
<evidence type="ECO:0000313" key="5">
    <source>
        <dbReference type="EMBL" id="TPX45202.1"/>
    </source>
</evidence>
<dbReference type="GO" id="GO:0006355">
    <property type="term" value="P:regulation of DNA-templated transcription"/>
    <property type="evidence" value="ECO:0007669"/>
    <property type="project" value="InterPro"/>
</dbReference>
<feature type="repeat" description="TPR" evidence="3">
    <location>
        <begin position="235"/>
        <end position="268"/>
    </location>
</feature>
<accession>A0A507D184</accession>
<evidence type="ECO:0000256" key="2">
    <source>
        <dbReference type="ARBA" id="ARBA00022803"/>
    </source>
</evidence>
<comment type="caution">
    <text evidence="5">The sequence shown here is derived from an EMBL/GenBank/DDBJ whole genome shotgun (WGS) entry which is preliminary data.</text>
</comment>
<dbReference type="EMBL" id="QEAN01000158">
    <property type="protein sequence ID" value="TPX45202.1"/>
    <property type="molecule type" value="Genomic_DNA"/>
</dbReference>
<organism evidence="5 6">
    <name type="scientific">Synchytrium endobioticum</name>
    <dbReference type="NCBI Taxonomy" id="286115"/>
    <lineage>
        <taxon>Eukaryota</taxon>
        <taxon>Fungi</taxon>
        <taxon>Fungi incertae sedis</taxon>
        <taxon>Chytridiomycota</taxon>
        <taxon>Chytridiomycota incertae sedis</taxon>
        <taxon>Chytridiomycetes</taxon>
        <taxon>Synchytriales</taxon>
        <taxon>Synchytriaceae</taxon>
        <taxon>Synchytrium</taxon>
    </lineage>
</organism>
<evidence type="ECO:0000256" key="1">
    <source>
        <dbReference type="ARBA" id="ARBA00022737"/>
    </source>
</evidence>
<gene>
    <name evidence="5" type="ORF">SeMB42_g04080</name>
</gene>
<feature type="compositionally biased region" description="Acidic residues" evidence="4">
    <location>
        <begin position="1005"/>
        <end position="1018"/>
    </location>
</feature>
<feature type="repeat" description="TPR" evidence="3">
    <location>
        <begin position="591"/>
        <end position="624"/>
    </location>
</feature>
<dbReference type="GO" id="GO:0016593">
    <property type="term" value="C:Cdc73/Paf1 complex"/>
    <property type="evidence" value="ECO:0007669"/>
    <property type="project" value="TreeGrafter"/>
</dbReference>
<sequence length="1206" mass="136731">MAIAAFRPSTLWARFNAKCHPAQMAQEALQTVEIPVQEGGEEAFLSVHLDSEEEFTGPGQDAYIVSILNAENAPLSLFLTFAIEAYKRRLPTAYNTFLYGGKQYIDAGKGDRKVAAESNRDKVLLLNALANDRLDHVFKENQVALLDQVVNLLNQADPLESRTGDQYQLTRISKAMMMFVRGDYDSALNTLSGFQDHHFPPFNLAMGAIAAKLKKWKEAAKCYQRILQIIPDLKPDPRIPLGICFHRLGFTEIARKAFERALERDPTNINAVTCLAAIDWQEAKKTYHNMDERQEFKKAGRKRIEEAARLDGQHPLVRAFLSIREMEKPLESQSVPKWIGFADQVLSTAKSAGLRADAYYLNGRALHSQANYEKAFEAYKEAMQLNPESLPILRAVGEMYMWKGDETKAIGCFESILEKIPTSIPILHALGSLYSTKKDDRPARKKVHECFNSISKAIIGPNLDEMIRNPLLCVEMAWVKDSPDNTRECEEWYSRALKIVGDDIVHMELNVEVINNAAVKTHVNGKTEEAIDMYQKAVDLCRARVAGPDEEIQAYSITIKYNLARLYEQTGNIEKATSFYEEILEADPEYHDAHLRLGEIAELQQQYDTARQHYNRVVSSDPRNVDSIIMLARHWENLSILHSGRSIKISEEAHKESKSSRDLFQKIIKDSIDRVDPYSLCGAGNVTLSFARTDYKNQQAHIKTAFEYFNKALKVDGLCLYAVMGIANVFAESEHYKEASDIYQQILDTPGVPQPLAIQATLNHAHVLYSLTLYKQAIAKYQSILHNVFKDSNPELNNFIARCYYTMAKRERDPQMMLTALHHIQKANKLNPSDQSYTYNIAMVKQQYASVLNSAPAHKRTVAAMDEALRGLESAKATFANLANMPVADHDGSYDMKLAGQRADYCDKVKKETEKKLHETKTLERERAAKLQHIQEERERRKEQARLAEEEKKAVDLKRQQETEQKLREKNEKVQEENRFLKEQEALEKERKKAGKRKPKKNDGIVEDNDPSDSEDSDQEPKPRAKSVPKKKRKVVQETTPDSDGRDDSDGASESRTNGYDSNEVDEELEDDAAGNNRMGEDGDVRSKKSKSKKSKSRSKEKKKSKSKSAKSSKKRQRDEDGEKLHRRLATSDNEQEDEIDGRPHKKSKSAKSKGKKKQSGLSVEFIDDSEEEGGSAPRKDDDSLDETDTGGRNDNTVSDDPMDED</sequence>
<feature type="repeat" description="TPR" evidence="3">
    <location>
        <begin position="557"/>
        <end position="590"/>
    </location>
</feature>
<dbReference type="Gene3D" id="1.25.40.10">
    <property type="entry name" value="Tetratricopeptide repeat domain"/>
    <property type="match status" value="4"/>
</dbReference>
<dbReference type="VEuPathDB" id="FungiDB:SeMB42_g04080"/>
<dbReference type="InterPro" id="IPR031101">
    <property type="entry name" value="Ctr9"/>
</dbReference>
<name>A0A507D184_9FUNG</name>
<keyword evidence="6" id="KW-1185">Reference proteome</keyword>
<dbReference type="InterPro" id="IPR011990">
    <property type="entry name" value="TPR-like_helical_dom_sf"/>
</dbReference>
<dbReference type="PANTHER" id="PTHR14027">
    <property type="entry name" value="RNA POLYMERASE-ASSOCIATED PROTEIN CTR9"/>
    <property type="match status" value="1"/>
</dbReference>
<dbReference type="SUPFAM" id="SSF48452">
    <property type="entry name" value="TPR-like"/>
    <property type="match status" value="2"/>
</dbReference>
<dbReference type="GO" id="GO:0000993">
    <property type="term" value="F:RNA polymerase II complex binding"/>
    <property type="evidence" value="ECO:0007669"/>
    <property type="project" value="TreeGrafter"/>
</dbReference>
<dbReference type="PROSITE" id="PS50293">
    <property type="entry name" value="TPR_REGION"/>
    <property type="match status" value="2"/>
</dbReference>
<dbReference type="Pfam" id="PF13432">
    <property type="entry name" value="TPR_16"/>
    <property type="match status" value="1"/>
</dbReference>
<dbReference type="SUPFAM" id="SSF81901">
    <property type="entry name" value="HCP-like"/>
    <property type="match status" value="1"/>
</dbReference>
<feature type="compositionally biased region" description="Basic residues" evidence="4">
    <location>
        <begin position="1144"/>
        <end position="1159"/>
    </location>
</feature>
<feature type="compositionally biased region" description="Basic residues" evidence="4">
    <location>
        <begin position="1088"/>
        <end position="1116"/>
    </location>
</feature>
<keyword evidence="2 3" id="KW-0802">TPR repeat</keyword>
<proteinExistence type="predicted"/>
<protein>
    <submittedName>
        <fullName evidence="5">Uncharacterized protein</fullName>
    </submittedName>
</protein>
<dbReference type="Pfam" id="PF13181">
    <property type="entry name" value="TPR_8"/>
    <property type="match status" value="1"/>
</dbReference>
<feature type="repeat" description="TPR" evidence="3">
    <location>
        <begin position="356"/>
        <end position="389"/>
    </location>
</feature>
<dbReference type="AlphaFoldDB" id="A0A507D184"/>
<feature type="compositionally biased region" description="Basic and acidic residues" evidence="4">
    <location>
        <begin position="934"/>
        <end position="991"/>
    </location>
</feature>
<feature type="compositionally biased region" description="Basic residues" evidence="4">
    <location>
        <begin position="1024"/>
        <end position="1034"/>
    </location>
</feature>
<evidence type="ECO:0000256" key="3">
    <source>
        <dbReference type="PROSITE-ProRule" id="PRU00339"/>
    </source>
</evidence>
<dbReference type="PANTHER" id="PTHR14027:SF2">
    <property type="entry name" value="RNA POLYMERASE-ASSOCIATED PROTEIN CTR9 HOMOLOG"/>
    <property type="match status" value="1"/>
</dbReference>
<reference evidence="5 6" key="1">
    <citation type="journal article" date="2019" name="Sci. Rep.">
        <title>Comparative genomics of chytrid fungi reveal insights into the obligate biotrophic and pathogenic lifestyle of Synchytrium endobioticum.</title>
        <authorList>
            <person name="van de Vossenberg B.T.L.H."/>
            <person name="Warris S."/>
            <person name="Nguyen H.D.T."/>
            <person name="van Gent-Pelzer M.P.E."/>
            <person name="Joly D.L."/>
            <person name="van de Geest H.C."/>
            <person name="Bonants P.J.M."/>
            <person name="Smith D.S."/>
            <person name="Levesque C.A."/>
            <person name="van der Lee T.A.J."/>
        </authorList>
    </citation>
    <scope>NUCLEOTIDE SEQUENCE [LARGE SCALE GENOMIC DNA]</scope>
    <source>
        <strain evidence="5 6">MB42</strain>
    </source>
</reference>
<dbReference type="STRING" id="286115.A0A507D184"/>